<comment type="caution">
    <text evidence="1">The sequence shown here is derived from an EMBL/GenBank/DDBJ whole genome shotgun (WGS) entry which is preliminary data.</text>
</comment>
<proteinExistence type="predicted"/>
<evidence type="ECO:0000313" key="2">
    <source>
        <dbReference type="Proteomes" id="UP001596016"/>
    </source>
</evidence>
<dbReference type="RefSeq" id="WP_378228013.1">
    <property type="nucleotide sequence ID" value="NZ_JBHSLL010000012.1"/>
</dbReference>
<accession>A0ABW0GU49</accession>
<dbReference type="EMBL" id="JBHSLL010000012">
    <property type="protein sequence ID" value="MFC5385134.1"/>
    <property type="molecule type" value="Genomic_DNA"/>
</dbReference>
<dbReference type="Proteomes" id="UP001596016">
    <property type="component" value="Unassembled WGS sequence"/>
</dbReference>
<sequence>MSKRLSLTQRQVRALCEGAKQAGFAPVVQIGDALIRLIPEKHAIPRQPGDARVDEKGEGYL</sequence>
<name>A0ABW0GU49_9HYPH</name>
<reference evidence="2" key="1">
    <citation type="journal article" date="2019" name="Int. J. Syst. Evol. Microbiol.">
        <title>The Global Catalogue of Microorganisms (GCM) 10K type strain sequencing project: providing services to taxonomists for standard genome sequencing and annotation.</title>
        <authorList>
            <consortium name="The Broad Institute Genomics Platform"/>
            <consortium name="The Broad Institute Genome Sequencing Center for Infectious Disease"/>
            <person name="Wu L."/>
            <person name="Ma J."/>
        </authorList>
    </citation>
    <scope>NUCLEOTIDE SEQUENCE [LARGE SCALE GENOMIC DNA]</scope>
    <source>
        <strain evidence="2">CGMCC 4.1415</strain>
    </source>
</reference>
<evidence type="ECO:0000313" key="1">
    <source>
        <dbReference type="EMBL" id="MFC5385134.1"/>
    </source>
</evidence>
<organism evidence="1 2">
    <name type="scientific">Aquamicrobium segne</name>
    <dbReference type="NCBI Taxonomy" id="469547"/>
    <lineage>
        <taxon>Bacteria</taxon>
        <taxon>Pseudomonadati</taxon>
        <taxon>Pseudomonadota</taxon>
        <taxon>Alphaproteobacteria</taxon>
        <taxon>Hyphomicrobiales</taxon>
        <taxon>Phyllobacteriaceae</taxon>
        <taxon>Aquamicrobium</taxon>
    </lineage>
</organism>
<keyword evidence="2" id="KW-1185">Reference proteome</keyword>
<protein>
    <submittedName>
        <fullName evidence="1">Uncharacterized protein</fullName>
    </submittedName>
</protein>
<gene>
    <name evidence="1" type="ORF">ACFPLB_04040</name>
</gene>